<dbReference type="RefSeq" id="WP_084162132.1">
    <property type="nucleotide sequence ID" value="NZ_OX458333.1"/>
</dbReference>
<dbReference type="InterPro" id="IPR035940">
    <property type="entry name" value="CAP_sf"/>
</dbReference>
<organism evidence="3 4">
    <name type="scientific">Methylocaldum szegediense</name>
    <dbReference type="NCBI Taxonomy" id="73780"/>
    <lineage>
        <taxon>Bacteria</taxon>
        <taxon>Pseudomonadati</taxon>
        <taxon>Pseudomonadota</taxon>
        <taxon>Gammaproteobacteria</taxon>
        <taxon>Methylococcales</taxon>
        <taxon>Methylococcaceae</taxon>
        <taxon>Methylocaldum</taxon>
    </lineage>
</organism>
<feature type="transmembrane region" description="Helical" evidence="1">
    <location>
        <begin position="53"/>
        <end position="73"/>
    </location>
</feature>
<feature type="domain" description="SCP" evidence="2">
    <location>
        <begin position="76"/>
        <end position="235"/>
    </location>
</feature>
<evidence type="ECO:0000256" key="1">
    <source>
        <dbReference type="SAM" id="Phobius"/>
    </source>
</evidence>
<keyword evidence="4" id="KW-1185">Reference proteome</keyword>
<dbReference type="PRINTS" id="PR00838">
    <property type="entry name" value="V5ALLERGEN"/>
</dbReference>
<dbReference type="Gene3D" id="3.40.33.10">
    <property type="entry name" value="CAP"/>
    <property type="match status" value="1"/>
</dbReference>
<dbReference type="InterPro" id="IPR018244">
    <property type="entry name" value="Allrgn_V5/Tpx1_CS"/>
</dbReference>
<evidence type="ECO:0000313" key="4">
    <source>
        <dbReference type="Proteomes" id="UP001162030"/>
    </source>
</evidence>
<dbReference type="Proteomes" id="UP001162030">
    <property type="component" value="Chromosome"/>
</dbReference>
<dbReference type="InterPro" id="IPR002413">
    <property type="entry name" value="V5_allergen-like"/>
</dbReference>
<proteinExistence type="predicted"/>
<protein>
    <recommendedName>
        <fullName evidence="2">SCP domain-containing protein</fullName>
    </recommendedName>
</protein>
<dbReference type="PANTHER" id="PTHR10334">
    <property type="entry name" value="CYSTEINE-RICH SECRETORY PROTEIN-RELATED"/>
    <property type="match status" value="1"/>
</dbReference>
<dbReference type="InterPro" id="IPR001283">
    <property type="entry name" value="CRISP-related"/>
</dbReference>
<gene>
    <name evidence="3" type="ORF">MSZNOR_0624</name>
</gene>
<dbReference type="SMART" id="SM00198">
    <property type="entry name" value="SCP"/>
    <property type="match status" value="1"/>
</dbReference>
<name>A0ABM9HXH2_9GAMM</name>
<sequence>MHIRDILNLSSALNHYFRCRFPNILHNVNYRAVSAGRQQYPSLLRKNPVIRQFLLNAVLLVMLYGITYSVSALTNAEINDMVAAHNAVRQRVAQAESLRLGGRVSIPNLAWEPAIAAVAQEWADTLIKNNPPIIVHREDLQQRGLGENIYEGWATNVPIDQSAGKAMEFWASEEPWYNYTKNTCEAPPDRSCGHYTQVVWSSTRWLGCGRATRKIDNKEYVIWVCNYKPPGNISGQRPYSVRPEGVINGGQKQNLIPLFHLLLK</sequence>
<dbReference type="EMBL" id="OX458333">
    <property type="protein sequence ID" value="CAI8749768.1"/>
    <property type="molecule type" value="Genomic_DNA"/>
</dbReference>
<keyword evidence="1" id="KW-1133">Transmembrane helix</keyword>
<dbReference type="PROSITE" id="PS01009">
    <property type="entry name" value="CRISP_1"/>
    <property type="match status" value="1"/>
</dbReference>
<evidence type="ECO:0000259" key="2">
    <source>
        <dbReference type="SMART" id="SM00198"/>
    </source>
</evidence>
<dbReference type="PRINTS" id="PR00837">
    <property type="entry name" value="V5TPXLIKE"/>
</dbReference>
<keyword evidence="1" id="KW-0472">Membrane</keyword>
<accession>A0ABM9HXH2</accession>
<dbReference type="SUPFAM" id="SSF55797">
    <property type="entry name" value="PR-1-like"/>
    <property type="match status" value="1"/>
</dbReference>
<evidence type="ECO:0000313" key="3">
    <source>
        <dbReference type="EMBL" id="CAI8749768.1"/>
    </source>
</evidence>
<dbReference type="Pfam" id="PF00188">
    <property type="entry name" value="CAP"/>
    <property type="match status" value="1"/>
</dbReference>
<dbReference type="InterPro" id="IPR014044">
    <property type="entry name" value="CAP_dom"/>
</dbReference>
<reference evidence="3 4" key="1">
    <citation type="submission" date="2023-03" db="EMBL/GenBank/DDBJ databases">
        <authorList>
            <person name="Pearce D."/>
        </authorList>
    </citation>
    <scope>NUCLEOTIDE SEQUENCE [LARGE SCALE GENOMIC DNA]</scope>
    <source>
        <strain evidence="3">Msz</strain>
    </source>
</reference>
<keyword evidence="1" id="KW-0812">Transmembrane</keyword>